<feature type="compositionally biased region" description="Basic residues" evidence="1">
    <location>
        <begin position="39"/>
        <end position="73"/>
    </location>
</feature>
<evidence type="ECO:0000256" key="1">
    <source>
        <dbReference type="SAM" id="MobiDB-lite"/>
    </source>
</evidence>
<feature type="region of interest" description="Disordered" evidence="1">
    <location>
        <begin position="1"/>
        <end position="73"/>
    </location>
</feature>
<proteinExistence type="predicted"/>
<dbReference type="EMBL" id="CADCTN010000163">
    <property type="protein sequence ID" value="CAA9254126.1"/>
    <property type="molecule type" value="Genomic_DNA"/>
</dbReference>
<name>A0A6J4IMA9_9ACTN</name>
<evidence type="ECO:0000313" key="2">
    <source>
        <dbReference type="EMBL" id="CAA9254126.1"/>
    </source>
</evidence>
<gene>
    <name evidence="2" type="ORF">AVDCRST_MAG52-2199</name>
</gene>
<reference evidence="2" key="1">
    <citation type="submission" date="2020-02" db="EMBL/GenBank/DDBJ databases">
        <authorList>
            <person name="Meier V. D."/>
        </authorList>
    </citation>
    <scope>NUCLEOTIDE SEQUENCE</scope>
    <source>
        <strain evidence="2">AVDCRST_MAG52</strain>
    </source>
</reference>
<organism evidence="2">
    <name type="scientific">uncultured Blastococcus sp</name>
    <dbReference type="NCBI Taxonomy" id="217144"/>
    <lineage>
        <taxon>Bacteria</taxon>
        <taxon>Bacillati</taxon>
        <taxon>Actinomycetota</taxon>
        <taxon>Actinomycetes</taxon>
        <taxon>Geodermatophilales</taxon>
        <taxon>Geodermatophilaceae</taxon>
        <taxon>Blastococcus</taxon>
        <taxon>environmental samples</taxon>
    </lineage>
</organism>
<protein>
    <submittedName>
        <fullName evidence="2">Uncharacterized protein</fullName>
    </submittedName>
</protein>
<feature type="non-terminal residue" evidence="2">
    <location>
        <position position="73"/>
    </location>
</feature>
<feature type="non-terminal residue" evidence="2">
    <location>
        <position position="1"/>
    </location>
</feature>
<dbReference type="AlphaFoldDB" id="A0A6J4IMA9"/>
<accession>A0A6J4IMA9</accession>
<sequence>DSGGRHVDRAQPVARRPRPPASRASCRRRDCTPGSRAGTLRRPRRASRRRARGGLRGRARPPRARARHDRPAL</sequence>